<feature type="transmembrane region" description="Helical" evidence="1">
    <location>
        <begin position="166"/>
        <end position="187"/>
    </location>
</feature>
<organism evidence="2 3">
    <name type="scientific">Funneliformis mosseae</name>
    <name type="common">Endomycorrhizal fungus</name>
    <name type="synonym">Glomus mosseae</name>
    <dbReference type="NCBI Taxonomy" id="27381"/>
    <lineage>
        <taxon>Eukaryota</taxon>
        <taxon>Fungi</taxon>
        <taxon>Fungi incertae sedis</taxon>
        <taxon>Mucoromycota</taxon>
        <taxon>Glomeromycotina</taxon>
        <taxon>Glomeromycetes</taxon>
        <taxon>Glomerales</taxon>
        <taxon>Glomeraceae</taxon>
        <taxon>Funneliformis</taxon>
    </lineage>
</organism>
<feature type="transmembrane region" description="Helical" evidence="1">
    <location>
        <begin position="231"/>
        <end position="252"/>
    </location>
</feature>
<dbReference type="AlphaFoldDB" id="A0A9N8WJQ0"/>
<proteinExistence type="predicted"/>
<accession>A0A9N8WJQ0</accession>
<dbReference type="Proteomes" id="UP000789375">
    <property type="component" value="Unassembled WGS sequence"/>
</dbReference>
<sequence length="487" mass="56858">MYEEFPRNDLSQTSQLTIRSSNKYTLKLCIVIVILIIWSAAQGIISFHIGSNFNSPCLVAFGISSFAQIVIILYIHHKLLTEHYERSRIHTIMEAIELFEIEIHINSRKKTEKYIILFGIIIFMIFATITTFIAFYVKYQEKDHQKPLPPGTIPPLDDDVLLPLQLLAFGIYVLHPYLILIPSLWYLSISKQSEALKEATVWSALFFSIAYLVFINCQLVLFIAWKLQEVVFTLIIAVMFVVFAVNFGWIYWWRGKIEGEISYSNEIEDLEEEEDTFGISSIGQLVVIFYLYHKLLTEHYMKSYLSTATETTPILNNRNVFNARRKTEKRIAICGMFIFVILAMVTLISLFYINKKIDDHPDNQPPPPGGDDDDDYEKRRPTLYILLFSVYAIHPFFILIPTSWYLSSITHSLVWREATIWTILFFFIAYTQFINSQLLYFVTWKTREMVCTLLMAILYLIYAARLGWMYLRRGGNIEDEVRPTINA</sequence>
<keyword evidence="1" id="KW-0812">Transmembrane</keyword>
<feature type="transmembrane region" description="Helical" evidence="1">
    <location>
        <begin position="383"/>
        <end position="406"/>
    </location>
</feature>
<feature type="transmembrane region" description="Helical" evidence="1">
    <location>
        <begin position="331"/>
        <end position="353"/>
    </location>
</feature>
<feature type="transmembrane region" description="Helical" evidence="1">
    <location>
        <begin position="418"/>
        <end position="441"/>
    </location>
</feature>
<feature type="transmembrane region" description="Helical" evidence="1">
    <location>
        <begin position="199"/>
        <end position="225"/>
    </location>
</feature>
<evidence type="ECO:0000313" key="3">
    <source>
        <dbReference type="Proteomes" id="UP000789375"/>
    </source>
</evidence>
<name>A0A9N8WJQ0_FUNMO</name>
<gene>
    <name evidence="2" type="ORF">FMOSSE_LOCUS3458</name>
</gene>
<reference evidence="2" key="1">
    <citation type="submission" date="2021-06" db="EMBL/GenBank/DDBJ databases">
        <authorList>
            <person name="Kallberg Y."/>
            <person name="Tangrot J."/>
            <person name="Rosling A."/>
        </authorList>
    </citation>
    <scope>NUCLEOTIDE SEQUENCE</scope>
    <source>
        <strain evidence="2">87-6 pot B 2015</strain>
    </source>
</reference>
<keyword evidence="1" id="KW-0472">Membrane</keyword>
<feature type="transmembrane region" description="Helical" evidence="1">
    <location>
        <begin position="24"/>
        <end position="47"/>
    </location>
</feature>
<protein>
    <submittedName>
        <fullName evidence="2">3541_t:CDS:1</fullName>
    </submittedName>
</protein>
<dbReference type="EMBL" id="CAJVPP010000516">
    <property type="protein sequence ID" value="CAG8489532.1"/>
    <property type="molecule type" value="Genomic_DNA"/>
</dbReference>
<comment type="caution">
    <text evidence="2">The sequence shown here is derived from an EMBL/GenBank/DDBJ whole genome shotgun (WGS) entry which is preliminary data.</text>
</comment>
<feature type="transmembrane region" description="Helical" evidence="1">
    <location>
        <begin position="114"/>
        <end position="137"/>
    </location>
</feature>
<evidence type="ECO:0000256" key="1">
    <source>
        <dbReference type="SAM" id="Phobius"/>
    </source>
</evidence>
<feature type="transmembrane region" description="Helical" evidence="1">
    <location>
        <begin position="53"/>
        <end position="75"/>
    </location>
</feature>
<evidence type="ECO:0000313" key="2">
    <source>
        <dbReference type="EMBL" id="CAG8489532.1"/>
    </source>
</evidence>
<keyword evidence="3" id="KW-1185">Reference proteome</keyword>
<feature type="transmembrane region" description="Helical" evidence="1">
    <location>
        <begin position="453"/>
        <end position="471"/>
    </location>
</feature>
<keyword evidence="1" id="KW-1133">Transmembrane helix</keyword>